<evidence type="ECO:0000313" key="2">
    <source>
        <dbReference type="EMBL" id="ANW95628.1"/>
    </source>
</evidence>
<evidence type="ECO:0000256" key="1">
    <source>
        <dbReference type="SAM" id="Phobius"/>
    </source>
</evidence>
<keyword evidence="1" id="KW-1133">Transmembrane helix</keyword>
<dbReference type="AlphaFoldDB" id="A0A1B1Y4G2"/>
<proteinExistence type="predicted"/>
<sequence>MQRKRSHSKRRRSSGKDRILDRPKLFFILLGTISILFGVFIGDVKIGEQTFPFYYPIAFGLFLELLSILIFVKQKQIKI</sequence>
<dbReference type="EMBL" id="CP014224">
    <property type="protein sequence ID" value="ANW95628.1"/>
    <property type="molecule type" value="Genomic_DNA"/>
</dbReference>
<gene>
    <name evidence="2" type="ORF">AXE80_04750</name>
</gene>
<feature type="transmembrane region" description="Helical" evidence="1">
    <location>
        <begin position="53"/>
        <end position="72"/>
    </location>
</feature>
<organism evidence="2 3">
    <name type="scientific">Wenyingzhuangia fucanilytica</name>
    <dbReference type="NCBI Taxonomy" id="1790137"/>
    <lineage>
        <taxon>Bacteria</taxon>
        <taxon>Pseudomonadati</taxon>
        <taxon>Bacteroidota</taxon>
        <taxon>Flavobacteriia</taxon>
        <taxon>Flavobacteriales</taxon>
        <taxon>Flavobacteriaceae</taxon>
        <taxon>Wenyingzhuangia</taxon>
    </lineage>
</organism>
<protein>
    <recommendedName>
        <fullName evidence="4">DUF3098 domain-containing protein</fullName>
    </recommendedName>
</protein>
<keyword evidence="1" id="KW-0812">Transmembrane</keyword>
<accession>A0A1B1Y4G2</accession>
<dbReference type="Proteomes" id="UP000092967">
    <property type="component" value="Chromosome"/>
</dbReference>
<feature type="transmembrane region" description="Helical" evidence="1">
    <location>
        <begin position="21"/>
        <end position="41"/>
    </location>
</feature>
<keyword evidence="1" id="KW-0472">Membrane</keyword>
<keyword evidence="3" id="KW-1185">Reference proteome</keyword>
<reference evidence="2 3" key="1">
    <citation type="submission" date="2016-02" db="EMBL/GenBank/DDBJ databases">
        <authorList>
            <person name="Wen L."/>
            <person name="He K."/>
            <person name="Yang H."/>
        </authorList>
    </citation>
    <scope>NUCLEOTIDE SEQUENCE [LARGE SCALE GENOMIC DNA]</scope>
    <source>
        <strain evidence="2 3">CZ1127</strain>
    </source>
</reference>
<dbReference type="STRING" id="1790137.AXE80_04750"/>
<name>A0A1B1Y4G2_9FLAO</name>
<dbReference type="KEGG" id="wfu:AXE80_04750"/>
<evidence type="ECO:0000313" key="3">
    <source>
        <dbReference type="Proteomes" id="UP000092967"/>
    </source>
</evidence>
<evidence type="ECO:0008006" key="4">
    <source>
        <dbReference type="Google" id="ProtNLM"/>
    </source>
</evidence>
<dbReference type="RefSeq" id="WP_068824945.1">
    <property type="nucleotide sequence ID" value="NZ_CP014224.1"/>
</dbReference>